<dbReference type="InterPro" id="IPR036935">
    <property type="entry name" value="Ribosomal_bL9_N_sf"/>
</dbReference>
<name>A0A0G4I8E3_9ALVE</name>
<dbReference type="GO" id="GO:0003735">
    <property type="term" value="F:structural constituent of ribosome"/>
    <property type="evidence" value="ECO:0007669"/>
    <property type="project" value="InterPro"/>
</dbReference>
<evidence type="ECO:0000256" key="1">
    <source>
        <dbReference type="ARBA" id="ARBA00010605"/>
    </source>
</evidence>
<keyword evidence="2" id="KW-0689">Ribosomal protein</keyword>
<proteinExistence type="inferred from homology"/>
<sequence>MRAWPRPAASVSSLASIPACLSGGLHTPSSDLKCGPILSQCRFFAINILKGYKNRREFVYPVADKNTLVVLLEHVPGVGRKGQIVSVRRGFGRHVLVPEGKAVWATWETIDEFADRDLVDDATAIGISQDGVRESLPFEWINHIRLVFQEPTHDSEPSLLLEAIDAFSIVRRLSEEHELDVLPADVSFPRSQLSGAVSLSLSSPPSSSSRSASSSSSSSSLPAQAEGLEEEEGHARGRGASLSSSSSSSSSSEAAARRRNIATTGVHQVSLRIPLKDRVDAPLSFLITVDVRSAQAERRAEERRRMMEAELRKRPSFDLSQGQVREILDEEEEEEEGEEGEEKEEGGRDEEKD</sequence>
<accession>A0A0G4I8E3</accession>
<comment type="similarity">
    <text evidence="1">Belongs to the bacterial ribosomal protein bL9 family.</text>
</comment>
<feature type="compositionally biased region" description="Low complexity" evidence="4">
    <location>
        <begin position="238"/>
        <end position="254"/>
    </location>
</feature>
<feature type="compositionally biased region" description="Low complexity" evidence="4">
    <location>
        <begin position="199"/>
        <end position="226"/>
    </location>
</feature>
<dbReference type="GO" id="GO:1990904">
    <property type="term" value="C:ribonucleoprotein complex"/>
    <property type="evidence" value="ECO:0007669"/>
    <property type="project" value="UniProtKB-KW"/>
</dbReference>
<dbReference type="InterPro" id="IPR000244">
    <property type="entry name" value="Ribosomal_bL9"/>
</dbReference>
<evidence type="ECO:0000256" key="4">
    <source>
        <dbReference type="SAM" id="MobiDB-lite"/>
    </source>
</evidence>
<evidence type="ECO:0000256" key="2">
    <source>
        <dbReference type="ARBA" id="ARBA00022980"/>
    </source>
</evidence>
<protein>
    <recommendedName>
        <fullName evidence="5">Ribosomal protein L9 domain-containing protein</fullName>
    </recommendedName>
</protein>
<dbReference type="Gene3D" id="3.40.5.10">
    <property type="entry name" value="Ribosomal protein L9, N-terminal domain"/>
    <property type="match status" value="1"/>
</dbReference>
<evidence type="ECO:0000313" key="6">
    <source>
        <dbReference type="EMBL" id="CEM53375.1"/>
    </source>
</evidence>
<dbReference type="AlphaFoldDB" id="A0A0G4I8E3"/>
<feature type="region of interest" description="Disordered" evidence="4">
    <location>
        <begin position="199"/>
        <end position="258"/>
    </location>
</feature>
<feature type="domain" description="Ribosomal protein L9" evidence="5">
    <location>
        <begin position="69"/>
        <end position="113"/>
    </location>
</feature>
<dbReference type="InterPro" id="IPR020070">
    <property type="entry name" value="Ribosomal_bL9_N"/>
</dbReference>
<evidence type="ECO:0000256" key="3">
    <source>
        <dbReference type="ARBA" id="ARBA00023274"/>
    </source>
</evidence>
<dbReference type="InterPro" id="IPR009027">
    <property type="entry name" value="Ribosomal_bL9/RNase_H1_N"/>
</dbReference>
<organism evidence="6">
    <name type="scientific">Chromera velia CCMP2878</name>
    <dbReference type="NCBI Taxonomy" id="1169474"/>
    <lineage>
        <taxon>Eukaryota</taxon>
        <taxon>Sar</taxon>
        <taxon>Alveolata</taxon>
        <taxon>Colpodellida</taxon>
        <taxon>Chromeraceae</taxon>
        <taxon>Chromera</taxon>
    </lineage>
</organism>
<reference evidence="6" key="1">
    <citation type="submission" date="2014-11" db="EMBL/GenBank/DDBJ databases">
        <authorList>
            <person name="Otto D Thomas"/>
            <person name="Naeem Raeece"/>
        </authorList>
    </citation>
    <scope>NUCLEOTIDE SEQUENCE</scope>
</reference>
<dbReference type="GO" id="GO:0006412">
    <property type="term" value="P:translation"/>
    <property type="evidence" value="ECO:0007669"/>
    <property type="project" value="InterPro"/>
</dbReference>
<dbReference type="PANTHER" id="PTHR21368">
    <property type="entry name" value="50S RIBOSOMAL PROTEIN L9"/>
    <property type="match status" value="1"/>
</dbReference>
<dbReference type="VEuPathDB" id="CryptoDB:Cvel_11905"/>
<feature type="compositionally biased region" description="Acidic residues" evidence="4">
    <location>
        <begin position="328"/>
        <end position="344"/>
    </location>
</feature>
<keyword evidence="3" id="KW-0687">Ribonucleoprotein</keyword>
<evidence type="ECO:0000259" key="5">
    <source>
        <dbReference type="Pfam" id="PF01281"/>
    </source>
</evidence>
<dbReference type="Pfam" id="PF01281">
    <property type="entry name" value="Ribosomal_L9_N"/>
    <property type="match status" value="1"/>
</dbReference>
<dbReference type="EMBL" id="CDMZ01005655">
    <property type="protein sequence ID" value="CEM53375.1"/>
    <property type="molecule type" value="Genomic_DNA"/>
</dbReference>
<dbReference type="GO" id="GO:0005840">
    <property type="term" value="C:ribosome"/>
    <property type="evidence" value="ECO:0007669"/>
    <property type="project" value="UniProtKB-KW"/>
</dbReference>
<feature type="region of interest" description="Disordered" evidence="4">
    <location>
        <begin position="310"/>
        <end position="353"/>
    </location>
</feature>
<dbReference type="SUPFAM" id="SSF55658">
    <property type="entry name" value="L9 N-domain-like"/>
    <property type="match status" value="1"/>
</dbReference>
<gene>
    <name evidence="6" type="ORF">Cvel_11905</name>
</gene>